<dbReference type="CDD" id="cd05235">
    <property type="entry name" value="SDR_e1"/>
    <property type="match status" value="1"/>
</dbReference>
<dbReference type="InterPro" id="IPR010080">
    <property type="entry name" value="Thioester_reductase-like_dom"/>
</dbReference>
<evidence type="ECO:0000256" key="1">
    <source>
        <dbReference type="ARBA" id="ARBA00001957"/>
    </source>
</evidence>
<evidence type="ECO:0000259" key="8">
    <source>
        <dbReference type="PROSITE" id="PS50075"/>
    </source>
</evidence>
<dbReference type="Pfam" id="PF00501">
    <property type="entry name" value="AMP-binding"/>
    <property type="match status" value="3"/>
</dbReference>
<dbReference type="Gene3D" id="3.40.50.720">
    <property type="entry name" value="NAD(P)-binding Rossmann-like Domain"/>
    <property type="match status" value="1"/>
</dbReference>
<dbReference type="InterPro" id="IPR000873">
    <property type="entry name" value="AMP-dep_synth/lig_dom"/>
</dbReference>
<dbReference type="SMART" id="SM01294">
    <property type="entry name" value="PKS_PP_betabranch"/>
    <property type="match status" value="1"/>
</dbReference>
<dbReference type="InterPro" id="IPR036736">
    <property type="entry name" value="ACP-like_sf"/>
</dbReference>
<keyword evidence="4" id="KW-0597">Phosphoprotein</keyword>
<dbReference type="NCBIfam" id="NF003417">
    <property type="entry name" value="PRK04813.1"/>
    <property type="match status" value="3"/>
</dbReference>
<keyword evidence="5" id="KW-0436">Ligase</keyword>
<dbReference type="GO" id="GO:0016874">
    <property type="term" value="F:ligase activity"/>
    <property type="evidence" value="ECO:0007669"/>
    <property type="project" value="UniProtKB-KW"/>
</dbReference>
<dbReference type="NCBIfam" id="TIGR01733">
    <property type="entry name" value="AA-adenyl-dom"/>
    <property type="match status" value="3"/>
</dbReference>
<dbReference type="GO" id="GO:0031177">
    <property type="term" value="F:phosphopantetheine binding"/>
    <property type="evidence" value="ECO:0007669"/>
    <property type="project" value="InterPro"/>
</dbReference>
<dbReference type="GO" id="GO:0008610">
    <property type="term" value="P:lipid biosynthetic process"/>
    <property type="evidence" value="ECO:0007669"/>
    <property type="project" value="UniProtKB-ARBA"/>
</dbReference>
<dbReference type="Pfam" id="PF00550">
    <property type="entry name" value="PP-binding"/>
    <property type="match status" value="3"/>
</dbReference>
<dbReference type="SUPFAM" id="SSF47336">
    <property type="entry name" value="ACP-like"/>
    <property type="match status" value="3"/>
</dbReference>
<dbReference type="PROSITE" id="PS00012">
    <property type="entry name" value="PHOSPHOPANTETHEINE"/>
    <property type="match status" value="3"/>
</dbReference>
<evidence type="ECO:0000256" key="6">
    <source>
        <dbReference type="ARBA" id="ARBA00022737"/>
    </source>
</evidence>
<dbReference type="SUPFAM" id="SSF56801">
    <property type="entry name" value="Acetyl-CoA synthetase-like"/>
    <property type="match status" value="3"/>
</dbReference>
<evidence type="ECO:0000256" key="2">
    <source>
        <dbReference type="ARBA" id="ARBA00006432"/>
    </source>
</evidence>
<dbReference type="SUPFAM" id="SSF52777">
    <property type="entry name" value="CoA-dependent acyltransferases"/>
    <property type="match status" value="6"/>
</dbReference>
<dbReference type="Pfam" id="PF07993">
    <property type="entry name" value="NAD_binding_4"/>
    <property type="match status" value="1"/>
</dbReference>
<dbReference type="EMBL" id="CP027541">
    <property type="protein sequence ID" value="AWT53632.1"/>
    <property type="molecule type" value="Genomic_DNA"/>
</dbReference>
<dbReference type="Gene3D" id="3.30.559.30">
    <property type="entry name" value="Nonribosomal peptide synthetase, condensation domain"/>
    <property type="match status" value="3"/>
</dbReference>
<evidence type="ECO:0000256" key="4">
    <source>
        <dbReference type="ARBA" id="ARBA00022553"/>
    </source>
</evidence>
<dbReference type="InterPro" id="IPR042099">
    <property type="entry name" value="ANL_N_sf"/>
</dbReference>
<organism evidence="9 10">
    <name type="scientific">Mycolicibacterium smegmatis (strain MKD8)</name>
    <name type="common">Mycobacterium smegmatis</name>
    <dbReference type="NCBI Taxonomy" id="1214915"/>
    <lineage>
        <taxon>Bacteria</taxon>
        <taxon>Bacillati</taxon>
        <taxon>Actinomycetota</taxon>
        <taxon>Actinomycetes</taxon>
        <taxon>Mycobacteriales</taxon>
        <taxon>Mycobacteriaceae</taxon>
        <taxon>Mycolicibacterium</taxon>
    </lineage>
</organism>
<dbReference type="FunFam" id="3.40.50.12780:FF:000012">
    <property type="entry name" value="Non-ribosomal peptide synthetase"/>
    <property type="match status" value="3"/>
</dbReference>
<evidence type="ECO:0000256" key="7">
    <source>
        <dbReference type="ARBA" id="ARBA00023194"/>
    </source>
</evidence>
<dbReference type="InterPro" id="IPR029058">
    <property type="entry name" value="AB_hydrolase_fold"/>
</dbReference>
<feature type="domain" description="Carrier" evidence="8">
    <location>
        <begin position="1585"/>
        <end position="1659"/>
    </location>
</feature>
<dbReference type="Gene3D" id="3.30.559.10">
    <property type="entry name" value="Chloramphenicol acetyltransferase-like domain"/>
    <property type="match status" value="3"/>
</dbReference>
<reference evidence="10" key="2">
    <citation type="submission" date="2018-03" db="EMBL/GenBank/DDBJ databases">
        <authorList>
            <person name="Derbyshire K."/>
            <person name="Gray T.A."/>
            <person name="Champion M."/>
        </authorList>
    </citation>
    <scope>NUCLEOTIDE SEQUENCE [LARGE SCALE GENOMIC DNA]</scope>
    <source>
        <strain evidence="10">MKD8</strain>
    </source>
</reference>
<dbReference type="GO" id="GO:0017000">
    <property type="term" value="P:antibiotic biosynthetic process"/>
    <property type="evidence" value="ECO:0007669"/>
    <property type="project" value="UniProtKB-KW"/>
</dbReference>
<dbReference type="Proteomes" id="UP000011200">
    <property type="component" value="Chromosome"/>
</dbReference>
<dbReference type="NCBIfam" id="TIGR01746">
    <property type="entry name" value="Thioester-redct"/>
    <property type="match status" value="1"/>
</dbReference>
<reference evidence="9 10" key="1">
    <citation type="journal article" date="2013" name="Genome Announc.">
        <title>Draft genome sequence of MKD8, a conjugal recipient Mycobacterium smegmatis strain.</title>
        <authorList>
            <person name="Gray T.A."/>
            <person name="Palumbo M.J."/>
            <person name="Derbyshire K.M."/>
        </authorList>
    </citation>
    <scope>NUCLEOTIDE SEQUENCE [LARGE SCALE GENOMIC DNA]</scope>
    <source>
        <strain evidence="9 10">MKD8</strain>
    </source>
</reference>
<feature type="domain" description="Carrier" evidence="8">
    <location>
        <begin position="530"/>
        <end position="605"/>
    </location>
</feature>
<dbReference type="Gene3D" id="3.40.50.980">
    <property type="match status" value="4"/>
</dbReference>
<dbReference type="FunFam" id="1.10.1200.10:FF:000005">
    <property type="entry name" value="Nonribosomal peptide synthetase 1"/>
    <property type="match status" value="3"/>
</dbReference>
<comment type="cofactor">
    <cofactor evidence="1">
        <name>pantetheine 4'-phosphate</name>
        <dbReference type="ChEBI" id="CHEBI:47942"/>
    </cofactor>
</comment>
<protein>
    <submittedName>
        <fullName evidence="9">Linear gramicidin synthetase subunit D</fullName>
    </submittedName>
</protein>
<dbReference type="InterPro" id="IPR023213">
    <property type="entry name" value="CAT-like_dom_sf"/>
</dbReference>
<dbReference type="Gene3D" id="1.10.1200.10">
    <property type="entry name" value="ACP-like"/>
    <property type="match status" value="2"/>
</dbReference>
<comment type="similarity">
    <text evidence="2">Belongs to the ATP-dependent AMP-binding enzyme family.</text>
</comment>
<dbReference type="Pfam" id="PF00668">
    <property type="entry name" value="Condensation"/>
    <property type="match status" value="3"/>
</dbReference>
<dbReference type="InterPro" id="IPR006162">
    <property type="entry name" value="Ppantetheine_attach_site"/>
</dbReference>
<dbReference type="Gene3D" id="3.40.50.1820">
    <property type="entry name" value="alpha/beta hydrolase"/>
    <property type="match status" value="1"/>
</dbReference>
<dbReference type="FunFam" id="3.40.50.980:FF:000001">
    <property type="entry name" value="Non-ribosomal peptide synthetase"/>
    <property type="match status" value="3"/>
</dbReference>
<dbReference type="PANTHER" id="PTHR45527:SF14">
    <property type="entry name" value="PLIPASTATIN SYNTHASE SUBUNIT B"/>
    <property type="match status" value="1"/>
</dbReference>
<dbReference type="GO" id="GO:0005737">
    <property type="term" value="C:cytoplasm"/>
    <property type="evidence" value="ECO:0007669"/>
    <property type="project" value="TreeGrafter"/>
</dbReference>
<accession>A0A2U9PPE9</accession>
<evidence type="ECO:0000256" key="5">
    <source>
        <dbReference type="ARBA" id="ARBA00022598"/>
    </source>
</evidence>
<dbReference type="CDD" id="cd19540">
    <property type="entry name" value="LCL_NRPS-like"/>
    <property type="match status" value="1"/>
</dbReference>
<keyword evidence="3" id="KW-0596">Phosphopantetheine</keyword>
<dbReference type="InterPro" id="IPR010060">
    <property type="entry name" value="NRPS_synth"/>
</dbReference>
<keyword evidence="7" id="KW-0045">Antibiotic biosynthesis</keyword>
<dbReference type="Gene3D" id="3.40.50.12780">
    <property type="entry name" value="N-terminal domain of ligase-like"/>
    <property type="match status" value="1"/>
</dbReference>
<dbReference type="FunFam" id="2.30.38.10:FF:000001">
    <property type="entry name" value="Non-ribosomal peptide synthetase PvdI"/>
    <property type="match status" value="1"/>
</dbReference>
<dbReference type="PANTHER" id="PTHR45527">
    <property type="entry name" value="NONRIBOSOMAL PEPTIDE SYNTHETASE"/>
    <property type="match status" value="1"/>
</dbReference>
<evidence type="ECO:0000313" key="9">
    <source>
        <dbReference type="EMBL" id="AWT53632.1"/>
    </source>
</evidence>
<feature type="domain" description="Carrier" evidence="8">
    <location>
        <begin position="3071"/>
        <end position="3146"/>
    </location>
</feature>
<dbReference type="InterPro" id="IPR013120">
    <property type="entry name" value="FAR_NAD-bd"/>
</dbReference>
<evidence type="ECO:0000313" key="10">
    <source>
        <dbReference type="Proteomes" id="UP000011200"/>
    </source>
</evidence>
<dbReference type="Gene3D" id="2.30.38.10">
    <property type="entry name" value="Luciferase, Domain 3"/>
    <property type="match status" value="2"/>
</dbReference>
<dbReference type="InterPro" id="IPR010071">
    <property type="entry name" value="AA_adenyl_dom"/>
</dbReference>
<dbReference type="UniPathway" id="UPA00011"/>
<name>A0A2U9PPE9_MYCSE</name>
<dbReference type="SMART" id="SM00823">
    <property type="entry name" value="PKS_PP"/>
    <property type="match status" value="3"/>
</dbReference>
<dbReference type="InterPro" id="IPR020806">
    <property type="entry name" value="PKS_PP-bd"/>
</dbReference>
<dbReference type="NCBIfam" id="TIGR01720">
    <property type="entry name" value="NRPS-para261"/>
    <property type="match status" value="1"/>
</dbReference>
<dbReference type="PROSITE" id="PS50075">
    <property type="entry name" value="CARRIER"/>
    <property type="match status" value="3"/>
</dbReference>
<dbReference type="InterPro" id="IPR025110">
    <property type="entry name" value="AMP-bd_C"/>
</dbReference>
<sequence>MTTNPTRRFLSIDLLGEDEHTRLDEFGHRAVLTQPVNPVSIPELFAAWVVRSPNAIAVSDGTHTMTYQQLDQASNQLAHLLTEYGAGPGQCVALLLPRCVDAITAILAILKTGAAYLPIDPTTPDTRIEFIHTDATPIAVITTADLHPRMAASAVPLIDTNDPVVQRCPDTPIPLPHPDDIAHIIYTSGTTGAPKGVAVTHHNITRLFNNLDIGVPIGPEQVWTQCHSYAFDYSVWEIWGPLLHGGRLVVVPETITTSPDDLHELLIREHVTVWSQTPTALAAQTPDHLPPMALMAAGEACPVGVVNHWAPGRVMINGYGPTETTIYATISAPLAAGAGTVPIGTPVPGAALFVLDELLQPVAPGVTGELYIAGHGVAVGYVHRPGLTASRFVACPFGLPGARMYRTGDLVHWGTDGQLHYHGRTDEQVKIRGYRIELGEIRTALTQLDGVDHAAVTTREDTPGDKRLIGYITGTANPTEVRTTLAEHLPAYMVPTAIVVLDALPLTVNGKLDTRALPPPEYHHTNHYRAPTNALEDILTGIYAQVLGLDHISTDDSFFDLGGDSLSAMRLVAAINTTLDTDLSVHTLFDAPTVAKLAPRISRVAGWRKPLVARIRPAIVPVSFAQNRLWFIAQLHGPSADFNMPVALRLRGTLDAEALGAALADVVARHESLRTLITAPDGIPRQQVVPADDAQFGWEVIDADGWPQTRLDQALEEAARHTFDLEAQIPLRTTLFHINDDEYVLVGVVHHIAADGWSIAPLVRDLGMAYDARCAGRGPNWAPLPVQYVDYALWQREQFGELDDADSPLATQLAYWRDALDGLPERLQLPTDRPYPPAADQRGSRVSVDWPVVLQQQIRETARQHNATSFMVIQTALAVLLSRLSGSSDVAVGFPVAGRTDPALDELIGFFVNTLVLRTDLTGDPTITDLISQVRQRSLAAYDHQDVPFEVVVEHLNPARSLTHHPLFQVMLSWQNLPGHGSDQPATGLALGDLQVTQVPIDTHTARVDLSFSLAERFTDSGGPAGIGGAVEFRTDVFDSATIRTLVERLERVLVAMTTDSEQRLSSLDVLDGGEHARLDELGNRAALFTLDPMPKTVPELIAGHAVRTPRDIAIRDSGHSLTYRELDEAANRLAHLLAADGVRAGSCVALLLERSAHAVVAMLAVLKTGAAYLAIDPALPDARIEFMMGDAAPIAAITAAGLRSRLHRFGLPVMNIDDPAVDGQPDTALPAPTPDDTAYLIYTSGTTGVPKGVAITHRNLTHLVQSPPPGLGGAQTWTQCHSYAFDFSVWEIWAALLGGGRLVIVPEDVATSPEDFRSLLVSEHVDVLTQTPSAVTALSPQGLDSVALLLGGEACPAEVVDQWASGRVMINAYGPTEATVYASMSAPLTAGSGVAPIGTPVPTTAVFVLDEWLRPVPTGVVGELYVAGRGVGLGYVRRPGLTASRFLACPFGIPGARMYRTGDLVRWGADGQLHYLGRADEQVKIRGYRIELGEVQTTLAALEGVGQAVVIAREDRPGDRRLVGYITGTADATEARAQLAQQLPSYMVPTAVVVLDALPLTVSNKLDTRALPAPDYQAADVYVAPADAVEAVLAGIYAQVLGLERVGVDESFFDLGGDSILSMQVVAQARAAGLTCRPRDIFVEQTVARLARVVVATDRQEGPVDAGVGPVTPTPIMHWLNTIDGPIEQFNQTMVVQAPPGVTHADVLTVLQALLDHHAMLRLRAENNSGFWTLTVPEPGTINADTCLTTVDTLTTDTLTHARSQLNPATGKVLSALWETSTGQLALIIHHLAIDAVSWRILLEDLNIAWAQHRHNQPITLPTVRTSFARWASLLDEYSRHAAVTDQAEQWREVSAAPPSLPAVQPALDTYAVAGHLTASLDAETTHRLLGEVPAAFHTGVQDIMLIAFALACREFLATSESIGIDVEAHGRQDDLADNLDLSRTVGWFTTKYPVALSIDGLCWDQVLAGDASLGPIIKHAKEQLRALPAPLTYGLLRYLNTDVDLSGPDPTIGFNYLGRLGTDTGELPQELWRVSHDGVPLSATAVPMPLAHTVELNAGTVDSESGPNLHATWTWAPSVLDDTQISRLSQLWFEALTGICTHVQSGGGGLTPSDIAPASLAQAQIDELQQQYRIADVLPLTPLQKGLLFHAGAVEDLGDLYAMQLDITIAGPLDTERLHDAVHTVVARHPHLAARFCQQFDQPVQIIPAEPQIPWQYLELDDTTEDQIQQVCAAERTAVCDLSNPPAFRTTLIRTAPEQYRVVLTNHHIVLDGWSLPILLGEIFASYHDQRLPAATPYRRFVTWLAERDLDAARTAWREVLDGFDRPTLVGRSSTLEAEHHVMSSRVPEQMARALAGLARSCHTTVNTVLQAAWAQVLTGLTGHHDVVFGTAVSGRPTDLPGAETMVGLMINTIPVRATIKPTTTVQGLIHQLHDAHNHTLEHQHLALNEIHRATGHDQLFDTLFVYENYPIDTHASLDFRELAITGFASRESTHYPLTMQVTPGDELGLRIEYATDVFDPASIDSLINRLQRVLAAMTDDPTQPVATIDMLSVDEHTHLDQLGHRAALSEPVTAVSIPELFAAWVIRSPNAIAVTCAGHSLTYRELDETSNRLAHLLTEYGAGPGQCVTLLMPRCVDAITAILAILKTGAAYLPIDPALPDTRIEFMLTDAAPIAVITTAHLRARLHAHDTTVIDTTDARLHTCPDTPLPTPAPDPHDIAHIIYTSGTTGAPKGVAVTHHNITRLFDNLDIGVPIGPEQVWTQCHSYAFDYSVWEIWGPLLHGGRLIVVPEHITTSPDDLHALLLAEHVTVWSQTPTALAAQSPDGLPPMALMAAGEACPLGVVNHWAPGRVMINGYGPTETTIYATISAPLAAGAGTVPIGTPVPGAALFVLDELLQPVAPGVTGELYIAGHGVAVGYVHRPGLTASRFVACPFGLPGARMYRTGDLVHWGTDGQLHYHGRTDDQIKIRGYRIELDEIQTALTQLDGVTHAAVTTREDTPGDKRLIGYITGTANPTEVRTTLAQRLPNYMIPAAIVVLDTLPLTVNGKLDTHALPPPEYHHTNHYRAPTNPIEDTLTTIYAQVLGLDHISTDDSFFDLGGDSLSAMRLVAAINTCFSTDLSVRTLFDAPTVRDLSRRLDSHASSTAPSFAHVHGRAAAAPDGNPAVIHAADLTLDKFLDDTTLSAAPTLPRVGTDPHTVLLTGATGFLGRYLALEWLQRMALTGGTLICLVRAKSDEDAWRRLEKTFDSGDPELLRHFRELAADHLEVIAGDKAEANLGLDPQTWLRLTEEVDQIVDSAAVVNGVMPYKELFRPNVVGTAELIRVALTAKIKPYIYVSTGSVGDQIEPSAFTEDADIRHISSTRKIEDNFGGGYANSKWAGEVLLREANDLCGLPVAVFRCDVILADTTYAGQLNVADMFTRTMLSLMATGIAPRSIYRLDSDGNRQPAHFDALPVEFIAEAITTLGAQLGRNPDGGFQTYHVMNPHDDNIGLDEFVDWLIEAGYPIKRIDDFGEWLQRFEIALRALPDRQRRHSVLDVMQFLLHTAKHLQPPEPTRRPFGPTDRFRAAVRQAKIGADKDHPDIPHITAPVIVKYVTDLQLLGLL</sequence>
<dbReference type="GO" id="GO:0043041">
    <property type="term" value="P:amino acid activation for nonribosomal peptide biosynthetic process"/>
    <property type="evidence" value="ECO:0007669"/>
    <property type="project" value="TreeGrafter"/>
</dbReference>
<dbReference type="InterPro" id="IPR001242">
    <property type="entry name" value="Condensation_dom"/>
</dbReference>
<dbReference type="InterPro" id="IPR009081">
    <property type="entry name" value="PP-bd_ACP"/>
</dbReference>
<keyword evidence="6" id="KW-0677">Repeat</keyword>
<dbReference type="PROSITE" id="PS00455">
    <property type="entry name" value="AMP_BINDING"/>
    <property type="match status" value="3"/>
</dbReference>
<dbReference type="GO" id="GO:0044550">
    <property type="term" value="P:secondary metabolite biosynthetic process"/>
    <property type="evidence" value="ECO:0007669"/>
    <property type="project" value="UniProtKB-ARBA"/>
</dbReference>
<dbReference type="FunFam" id="3.30.300.30:FF:000010">
    <property type="entry name" value="Enterobactin synthetase component F"/>
    <property type="match status" value="3"/>
</dbReference>
<dbReference type="InterPro" id="IPR045851">
    <property type="entry name" value="AMP-bd_C_sf"/>
</dbReference>
<evidence type="ECO:0000256" key="3">
    <source>
        <dbReference type="ARBA" id="ARBA00022450"/>
    </source>
</evidence>
<dbReference type="Gene3D" id="3.30.300.30">
    <property type="match status" value="3"/>
</dbReference>
<gene>
    <name evidence="9" type="ORF">D806_026540</name>
</gene>
<dbReference type="SUPFAM" id="SSF51735">
    <property type="entry name" value="NAD(P)-binding Rossmann-fold domains"/>
    <property type="match status" value="1"/>
</dbReference>
<dbReference type="InterPro" id="IPR036291">
    <property type="entry name" value="NAD(P)-bd_dom_sf"/>
</dbReference>
<proteinExistence type="inferred from homology"/>
<dbReference type="Pfam" id="PF13193">
    <property type="entry name" value="AMP-binding_C"/>
    <property type="match status" value="3"/>
</dbReference>
<dbReference type="CDD" id="cd19543">
    <property type="entry name" value="DCL_NRPS"/>
    <property type="match status" value="1"/>
</dbReference>
<dbReference type="InterPro" id="IPR020845">
    <property type="entry name" value="AMP-binding_CS"/>
</dbReference>